<dbReference type="SUPFAM" id="SSF48452">
    <property type="entry name" value="TPR-like"/>
    <property type="match status" value="1"/>
</dbReference>
<organism evidence="1 2">
    <name type="scientific">Ktedonosporobacter rubrisoli</name>
    <dbReference type="NCBI Taxonomy" id="2509675"/>
    <lineage>
        <taxon>Bacteria</taxon>
        <taxon>Bacillati</taxon>
        <taxon>Chloroflexota</taxon>
        <taxon>Ktedonobacteria</taxon>
        <taxon>Ktedonobacterales</taxon>
        <taxon>Ktedonosporobacteraceae</taxon>
        <taxon>Ktedonosporobacter</taxon>
    </lineage>
</organism>
<accession>A0A4P6JMH8</accession>
<evidence type="ECO:0000313" key="1">
    <source>
        <dbReference type="EMBL" id="QBD76434.1"/>
    </source>
</evidence>
<dbReference type="OrthoDB" id="2987317at2"/>
<gene>
    <name evidence="1" type="ORF">EPA93_10595</name>
</gene>
<dbReference type="AlphaFoldDB" id="A0A4P6JMH8"/>
<dbReference type="RefSeq" id="WP_129887215.1">
    <property type="nucleotide sequence ID" value="NZ_CP035758.1"/>
</dbReference>
<dbReference type="Proteomes" id="UP000290365">
    <property type="component" value="Chromosome"/>
</dbReference>
<dbReference type="EMBL" id="CP035758">
    <property type="protein sequence ID" value="QBD76434.1"/>
    <property type="molecule type" value="Genomic_DNA"/>
</dbReference>
<sequence length="375" mass="44228">MSFDLTTKGLFVWPALKREHVLADLLKRYRDQLHKEKRLPEHKLLEQAREILHQLLAQLPLDEEVAHLGVSLCHYLKERELPILFLSRYLQQPLSTQEEAWARWHIVDHLALSKRCIETITTQKDLLYWAQLHFPARDMLWVMNDATQALCWIQKEQGEQWLQIFSDLFERAEATAKNRHDRFCYLRTAGIVCEQLKRVDETFVLTERIRQLAQEDPNWEFYLETFTEAFHLEIRAHHQLQHIDEVRRLGSLVSGLLEKTSATFTSETAMPENFWVRYHNLGAQLYFARQYDLAIPLFRRTLELSGGTAHTYLWLAASLWTQTKDRDQVLPLLSAATHLYAGGKSWTQYREQPEFEDVRDDQEFLQAVATRTSAV</sequence>
<dbReference type="KEGG" id="kbs:EPA93_10595"/>
<name>A0A4P6JMH8_KTERU</name>
<protein>
    <recommendedName>
        <fullName evidence="3">Tetratricopeptide repeat protein</fullName>
    </recommendedName>
</protein>
<evidence type="ECO:0000313" key="2">
    <source>
        <dbReference type="Proteomes" id="UP000290365"/>
    </source>
</evidence>
<reference evidence="1 2" key="1">
    <citation type="submission" date="2019-01" db="EMBL/GenBank/DDBJ databases">
        <title>Ktedonosporobacter rubrisoli SCAWS-G2.</title>
        <authorList>
            <person name="Huang Y."/>
            <person name="Yan B."/>
        </authorList>
    </citation>
    <scope>NUCLEOTIDE SEQUENCE [LARGE SCALE GENOMIC DNA]</scope>
    <source>
        <strain evidence="1 2">SCAWS-G2</strain>
    </source>
</reference>
<proteinExistence type="predicted"/>
<dbReference type="Gene3D" id="1.25.40.10">
    <property type="entry name" value="Tetratricopeptide repeat domain"/>
    <property type="match status" value="1"/>
</dbReference>
<keyword evidence="2" id="KW-1185">Reference proteome</keyword>
<evidence type="ECO:0008006" key="3">
    <source>
        <dbReference type="Google" id="ProtNLM"/>
    </source>
</evidence>
<dbReference type="InterPro" id="IPR011990">
    <property type="entry name" value="TPR-like_helical_dom_sf"/>
</dbReference>